<evidence type="ECO:0000313" key="1">
    <source>
        <dbReference type="EMBL" id="SVD53375.1"/>
    </source>
</evidence>
<name>A0A382W518_9ZZZZ</name>
<accession>A0A382W518</accession>
<feature type="non-terminal residue" evidence="1">
    <location>
        <position position="95"/>
    </location>
</feature>
<protein>
    <submittedName>
        <fullName evidence="1">Uncharacterized protein</fullName>
    </submittedName>
</protein>
<reference evidence="1" key="1">
    <citation type="submission" date="2018-05" db="EMBL/GenBank/DDBJ databases">
        <authorList>
            <person name="Lanie J.A."/>
            <person name="Ng W.-L."/>
            <person name="Kazmierczak K.M."/>
            <person name="Andrzejewski T.M."/>
            <person name="Davidsen T.M."/>
            <person name="Wayne K.J."/>
            <person name="Tettelin H."/>
            <person name="Glass J.I."/>
            <person name="Rusch D."/>
            <person name="Podicherti R."/>
            <person name="Tsui H.-C.T."/>
            <person name="Winkler M.E."/>
        </authorList>
    </citation>
    <scope>NUCLEOTIDE SEQUENCE</scope>
</reference>
<gene>
    <name evidence="1" type="ORF">METZ01_LOCUS406229</name>
</gene>
<sequence>MASLRQMRGKWYARVQYRKNGKAKEKLIPLRTSEKKPAIRRKLEVEKYEKDIKSGLTFDFPWLNDEGLTSLKERTIGETVKDYYSTRRIEGIKES</sequence>
<dbReference type="AlphaFoldDB" id="A0A382W518"/>
<organism evidence="1">
    <name type="scientific">marine metagenome</name>
    <dbReference type="NCBI Taxonomy" id="408172"/>
    <lineage>
        <taxon>unclassified sequences</taxon>
        <taxon>metagenomes</taxon>
        <taxon>ecological metagenomes</taxon>
    </lineage>
</organism>
<dbReference type="EMBL" id="UINC01156771">
    <property type="protein sequence ID" value="SVD53375.1"/>
    <property type="molecule type" value="Genomic_DNA"/>
</dbReference>
<proteinExistence type="predicted"/>